<reference evidence="1 2" key="1">
    <citation type="journal article" date="2012" name="J. Bacteriol.">
        <title>Genome sequence of an alkane-degrading bacterium, Alcanivorax pacificus type strain W11-5, isolated from deep sea sediment.</title>
        <authorList>
            <person name="Lai Q."/>
            <person name="Shao Z."/>
        </authorList>
    </citation>
    <scope>NUCLEOTIDE SEQUENCE [LARGE SCALE GENOMIC DNA]</scope>
    <source>
        <strain evidence="1 2">W11-5</strain>
    </source>
</reference>
<dbReference type="STRING" id="391936.S7S_00060"/>
<dbReference type="RefSeq" id="WP_008734370.1">
    <property type="nucleotide sequence ID" value="NZ_CP004387.1"/>
</dbReference>
<dbReference type="InterPro" id="IPR025245">
    <property type="entry name" value="DUF4197"/>
</dbReference>
<proteinExistence type="predicted"/>
<name>A0A0B4XH71_9GAMM</name>
<dbReference type="OrthoDB" id="5292580at2"/>
<accession>A0A0B4XH71</accession>
<dbReference type="EMBL" id="CP004387">
    <property type="protein sequence ID" value="AJD46436.1"/>
    <property type="molecule type" value="Genomic_DNA"/>
</dbReference>
<evidence type="ECO:0000313" key="1">
    <source>
        <dbReference type="EMBL" id="AJD46436.1"/>
    </source>
</evidence>
<sequence>MSQPFFSRLTSVLVVFCLAGILTACESMQGWPVAGDTGTQGGSTASPLVNAVRQTLVLSSDRATTALSAPGGYANNPALRITLPSQLDTVTQTLRQFGMGQYVDKLEARMNEGAEQAAVEAKEVFLTTIREMSITDALGIVRGGDTAATDYFRSQTESTLRQRYQPIIRQNLEKVGFYDQYRLVLDVYNTLPVSNRLNLDLEQYVLNQGLDGLFGRMAEEEQLIRRDPLGRGSQVINAIFGG</sequence>
<gene>
    <name evidence="1" type="ORF">S7S_00060</name>
</gene>
<dbReference type="AlphaFoldDB" id="A0A0B4XH71"/>
<dbReference type="KEGG" id="apac:S7S_00060"/>
<keyword evidence="2" id="KW-1185">Reference proteome</keyword>
<dbReference type="Proteomes" id="UP000006764">
    <property type="component" value="Chromosome"/>
</dbReference>
<dbReference type="HOGENOM" id="CLU_085032_1_0_6"/>
<evidence type="ECO:0000313" key="2">
    <source>
        <dbReference type="Proteomes" id="UP000006764"/>
    </source>
</evidence>
<protein>
    <submittedName>
        <fullName evidence="1">Putative lipoprotein</fullName>
    </submittedName>
</protein>
<keyword evidence="1" id="KW-0449">Lipoprotein</keyword>
<organism evidence="1 2">
    <name type="scientific">Isoalcanivorax pacificus W11-5</name>
    <dbReference type="NCBI Taxonomy" id="391936"/>
    <lineage>
        <taxon>Bacteria</taxon>
        <taxon>Pseudomonadati</taxon>
        <taxon>Pseudomonadota</taxon>
        <taxon>Gammaproteobacteria</taxon>
        <taxon>Oceanospirillales</taxon>
        <taxon>Alcanivoracaceae</taxon>
        <taxon>Isoalcanivorax</taxon>
    </lineage>
</organism>
<dbReference type="Pfam" id="PF13852">
    <property type="entry name" value="DUF4197"/>
    <property type="match status" value="1"/>
</dbReference>